<keyword evidence="1" id="KW-1133">Transmembrane helix</keyword>
<evidence type="ECO:0008006" key="4">
    <source>
        <dbReference type="Google" id="ProtNLM"/>
    </source>
</evidence>
<evidence type="ECO:0000256" key="1">
    <source>
        <dbReference type="SAM" id="Phobius"/>
    </source>
</evidence>
<keyword evidence="1" id="KW-0812">Transmembrane</keyword>
<protein>
    <recommendedName>
        <fullName evidence="4">DUF2809 domain-containing protein</fullName>
    </recommendedName>
</protein>
<evidence type="ECO:0000313" key="2">
    <source>
        <dbReference type="EMBL" id="BAY99368.1"/>
    </source>
</evidence>
<gene>
    <name evidence="2" type="ORF">NIES37_33500</name>
</gene>
<reference evidence="2 3" key="1">
    <citation type="submission" date="2017-06" db="EMBL/GenBank/DDBJ databases">
        <title>Genome sequencing of cyanobaciteial culture collection at National Institute for Environmental Studies (NIES).</title>
        <authorList>
            <person name="Hirose Y."/>
            <person name="Shimura Y."/>
            <person name="Fujisawa T."/>
            <person name="Nakamura Y."/>
            <person name="Kawachi M."/>
        </authorList>
    </citation>
    <scope>NUCLEOTIDE SEQUENCE [LARGE SCALE GENOMIC DNA]</scope>
    <source>
        <strain evidence="2 3">NIES-37</strain>
    </source>
</reference>
<evidence type="ECO:0000313" key="3">
    <source>
        <dbReference type="Proteomes" id="UP000218785"/>
    </source>
</evidence>
<dbReference type="InterPro" id="IPR021257">
    <property type="entry name" value="DUF2809"/>
</dbReference>
<sequence length="126" mass="14477">MLKFDKKYLYLTLLLFVIEVCIAVFFNDSFIRPFVGDVLVVILIYCFVKSFWQIKPGILALSVFVFACVIEILQYFNFVKVLGLENYKVAVVVLGSSFDWKDIIAYAIGSATVLWLESIINKRLKS</sequence>
<feature type="transmembrane region" description="Helical" evidence="1">
    <location>
        <begin position="31"/>
        <end position="48"/>
    </location>
</feature>
<dbReference type="AlphaFoldDB" id="A0A1Z4N0V4"/>
<accession>A0A1Z4N0V4</accession>
<feature type="transmembrane region" description="Helical" evidence="1">
    <location>
        <begin position="103"/>
        <end position="120"/>
    </location>
</feature>
<name>A0A1Z4N0V4_9CYAN</name>
<dbReference type="KEGG" id="ttq:NIES37_33500"/>
<dbReference type="Proteomes" id="UP000218785">
    <property type="component" value="Chromosome"/>
</dbReference>
<keyword evidence="3" id="KW-1185">Reference proteome</keyword>
<dbReference type="Pfam" id="PF10990">
    <property type="entry name" value="DUF2809"/>
    <property type="match status" value="1"/>
</dbReference>
<organism evidence="2 3">
    <name type="scientific">Tolypothrix tenuis PCC 7101</name>
    <dbReference type="NCBI Taxonomy" id="231146"/>
    <lineage>
        <taxon>Bacteria</taxon>
        <taxon>Bacillati</taxon>
        <taxon>Cyanobacteriota</taxon>
        <taxon>Cyanophyceae</taxon>
        <taxon>Nostocales</taxon>
        <taxon>Tolypothrichaceae</taxon>
        <taxon>Tolypothrix</taxon>
    </lineage>
</organism>
<proteinExistence type="predicted"/>
<feature type="transmembrane region" description="Helical" evidence="1">
    <location>
        <begin position="57"/>
        <end position="76"/>
    </location>
</feature>
<feature type="transmembrane region" description="Helical" evidence="1">
    <location>
        <begin position="7"/>
        <end position="25"/>
    </location>
</feature>
<dbReference type="EMBL" id="AP018248">
    <property type="protein sequence ID" value="BAY99368.1"/>
    <property type="molecule type" value="Genomic_DNA"/>
</dbReference>
<keyword evidence="1" id="KW-0472">Membrane</keyword>
<dbReference type="RefSeq" id="WP_096577436.1">
    <property type="nucleotide sequence ID" value="NZ_CAWNJS010000001.1"/>
</dbReference>